<feature type="repeat" description="ANK" evidence="3">
    <location>
        <begin position="846"/>
        <end position="868"/>
    </location>
</feature>
<feature type="repeat" description="ANK" evidence="3">
    <location>
        <begin position="813"/>
        <end position="840"/>
    </location>
</feature>
<feature type="compositionally biased region" description="Acidic residues" evidence="4">
    <location>
        <begin position="136"/>
        <end position="147"/>
    </location>
</feature>
<dbReference type="PANTHER" id="PTHR24173:SF74">
    <property type="entry name" value="ANKYRIN REPEAT DOMAIN-CONTAINING PROTEIN 16"/>
    <property type="match status" value="1"/>
</dbReference>
<dbReference type="OMA" id="EPFICVF"/>
<keyword evidence="2 3" id="KW-0040">ANK repeat</keyword>
<reference evidence="6" key="1">
    <citation type="journal article" date="2015" name="Genome Announc.">
        <title>Draft whole-genome sequence of the biocontrol agent Trichoderma harzianum T6776.</title>
        <authorList>
            <person name="Baroncelli R."/>
            <person name="Piaggeschi G."/>
            <person name="Fiorini L."/>
            <person name="Bertolini E."/>
            <person name="Zapparata A."/>
            <person name="Pe M.E."/>
            <person name="Sarrocco S."/>
            <person name="Vannacci G."/>
        </authorList>
    </citation>
    <scope>NUCLEOTIDE SEQUENCE [LARGE SCALE GENOMIC DNA]</scope>
    <source>
        <strain evidence="6">T6776</strain>
    </source>
</reference>
<feature type="region of interest" description="Disordered" evidence="4">
    <location>
        <begin position="1081"/>
        <end position="1139"/>
    </location>
</feature>
<gene>
    <name evidence="5" type="ORF">THAR02_00432</name>
</gene>
<name>A0A0F9XS36_TRIHA</name>
<feature type="repeat" description="ANK" evidence="3">
    <location>
        <begin position="983"/>
        <end position="1015"/>
    </location>
</feature>
<proteinExistence type="predicted"/>
<evidence type="ECO:0000256" key="4">
    <source>
        <dbReference type="SAM" id="MobiDB-lite"/>
    </source>
</evidence>
<feature type="repeat" description="ANK" evidence="3">
    <location>
        <begin position="648"/>
        <end position="680"/>
    </location>
</feature>
<dbReference type="InterPro" id="IPR036770">
    <property type="entry name" value="Ankyrin_rpt-contain_sf"/>
</dbReference>
<dbReference type="AlphaFoldDB" id="A0A0F9XS36"/>
<dbReference type="Pfam" id="PF00023">
    <property type="entry name" value="Ank"/>
    <property type="match status" value="1"/>
</dbReference>
<evidence type="ECO:0000256" key="2">
    <source>
        <dbReference type="ARBA" id="ARBA00023043"/>
    </source>
</evidence>
<dbReference type="PROSITE" id="PS50088">
    <property type="entry name" value="ANK_REPEAT"/>
    <property type="match status" value="7"/>
</dbReference>
<dbReference type="PROSITE" id="PS50297">
    <property type="entry name" value="ANK_REP_REGION"/>
    <property type="match status" value="7"/>
</dbReference>
<dbReference type="PRINTS" id="PR01415">
    <property type="entry name" value="ANKYRIN"/>
</dbReference>
<feature type="repeat" description="ANK" evidence="3">
    <location>
        <begin position="780"/>
        <end position="812"/>
    </location>
</feature>
<feature type="region of interest" description="Disordered" evidence="4">
    <location>
        <begin position="104"/>
        <end position="151"/>
    </location>
</feature>
<dbReference type="PANTHER" id="PTHR24173">
    <property type="entry name" value="ANKYRIN REPEAT CONTAINING"/>
    <property type="match status" value="1"/>
</dbReference>
<accession>A0A0F9XS36</accession>
<keyword evidence="1" id="KW-0677">Repeat</keyword>
<evidence type="ECO:0000313" key="6">
    <source>
        <dbReference type="Proteomes" id="UP000034112"/>
    </source>
</evidence>
<dbReference type="OrthoDB" id="20872at2759"/>
<feature type="repeat" description="ANK" evidence="3">
    <location>
        <begin position="681"/>
        <end position="713"/>
    </location>
</feature>
<comment type="caution">
    <text evidence="5">The sequence shown here is derived from an EMBL/GenBank/DDBJ whole genome shotgun (WGS) entry which is preliminary data.</text>
</comment>
<dbReference type="SMART" id="SM00248">
    <property type="entry name" value="ANK"/>
    <property type="match status" value="10"/>
</dbReference>
<evidence type="ECO:0000256" key="1">
    <source>
        <dbReference type="ARBA" id="ARBA00022737"/>
    </source>
</evidence>
<protein>
    <submittedName>
        <fullName evidence="5">Uncharacterized protein</fullName>
    </submittedName>
</protein>
<dbReference type="SUPFAM" id="SSF48403">
    <property type="entry name" value="Ankyrin repeat"/>
    <property type="match status" value="2"/>
</dbReference>
<dbReference type="EMBL" id="JOKZ01000006">
    <property type="protein sequence ID" value="KKP07511.1"/>
    <property type="molecule type" value="Genomic_DNA"/>
</dbReference>
<feature type="compositionally biased region" description="Low complexity" evidence="4">
    <location>
        <begin position="1089"/>
        <end position="1107"/>
    </location>
</feature>
<organism evidence="5 6">
    <name type="scientific">Trichoderma harzianum</name>
    <name type="common">Hypocrea lixii</name>
    <dbReference type="NCBI Taxonomy" id="5544"/>
    <lineage>
        <taxon>Eukaryota</taxon>
        <taxon>Fungi</taxon>
        <taxon>Dikarya</taxon>
        <taxon>Ascomycota</taxon>
        <taxon>Pezizomycotina</taxon>
        <taxon>Sordariomycetes</taxon>
        <taxon>Hypocreomycetidae</taxon>
        <taxon>Hypocreales</taxon>
        <taxon>Hypocreaceae</taxon>
        <taxon>Trichoderma</taxon>
    </lineage>
</organism>
<sequence>MRSLDRMEDDLVEDVFLQEGLRPTIAEHAAQCNSLFRKYMVLPDIVPDPTVMDDQLARFTLWTSNMDVYGPLNVSLDYRLRFSPTVVDIIHQLLDVICDTLASLKPINEPPPQTPSRKRQRISEYSDSKLTRRDDDDASDSDSDVDQAEQNFSKITDTIGGTVSRLFRLSNAVRKSAKTNRAMKIERYTDDKEANEKIAELSHYTECYIKFRFPMAPESLRLALMKANELRLRRLYYQRSHRRRIDLTVQNPQTKPPEVQLPKIKESAPAVRFAPSALPKPATTNRTSGQGGAPVVPVTTATTARQTAVGALLAKSVTEVPRAKSVLVNNKLSFPPLPSTPECPYCGVIIEFKNSNKSMMWNNHVIGDLEPFICVFPHCLEAGHQKTGPLTFESSKAWIGHMQNAHGHTWECRAPSHPPMTFDQELDYQKHSIEEHDVPEELAGMLSSAAQRPALNKLLECPFGDDFQPPEKAESSAVFSSDALQLHVAAHIKEIALLTLQKLPSDDDAKSIKSDEGSENDGQGVANVRRSMYSLLDDEDLDFQHDNSEVADITGDPREEDIRASVSVLDLEDKDAEGMTKLHRAVQAGDRDLVESLIKEGANLSSRDNSGRTALWYSPLGEDQSVHEVFPLLLDAGGKAILNLGDDSGQTLMHHYAELGSEEAIKILIDLGADINVTDKYGFSPLLWAVVAGQEAIVIQLLRAGVDVESTSADGKSALAWAAGLGRYSIASRLLDQDASMSRTRDSLGVPLKEAATFCHWSTVMLLLHHGGDPNYRDRDGWCAIHWAAEGGHPEIVASLLERGANVNAVSSYGTSPLHCAANGGVVSVVRMLLENGADLLKSTCHGWTALHHAAFMGHSDVVQFLLEYDPVRSSVSQQDNHGWSVLHLAVHNRDLATINVLMESSLITEPRALFDESGLTAEEWLDLGPTSHSYKATSNLAFSKSRCCRATTRLRQAVVAGSMPLTQLLIRLDYAVNGIDSGRRTALYYAAKKRMLPIMDLLLNSGADPNILPTGRKTWEEFISDKDVLQRLHQAGYQRQDTDPELERQIRRALRPKGQFSIPDRTVSFAPEVESFTPMSWRPTFPTEPEQSSSSVPVSSTLSVPEHSASITPVESPAPTPQTNDNKRKSRTVRSRATGFWKRLIG</sequence>
<dbReference type="Proteomes" id="UP000034112">
    <property type="component" value="Unassembled WGS sequence"/>
</dbReference>
<feature type="compositionally biased region" description="Basic and acidic residues" evidence="4">
    <location>
        <begin position="121"/>
        <end position="135"/>
    </location>
</feature>
<evidence type="ECO:0000256" key="3">
    <source>
        <dbReference type="PROSITE-ProRule" id="PRU00023"/>
    </source>
</evidence>
<dbReference type="InterPro" id="IPR002110">
    <property type="entry name" value="Ankyrin_rpt"/>
</dbReference>
<dbReference type="Pfam" id="PF12796">
    <property type="entry name" value="Ank_2"/>
    <property type="match status" value="3"/>
</dbReference>
<feature type="repeat" description="ANK" evidence="3">
    <location>
        <begin position="577"/>
        <end position="609"/>
    </location>
</feature>
<feature type="region of interest" description="Disordered" evidence="4">
    <location>
        <begin position="276"/>
        <end position="295"/>
    </location>
</feature>
<evidence type="ECO:0000313" key="5">
    <source>
        <dbReference type="EMBL" id="KKP07511.1"/>
    </source>
</evidence>
<dbReference type="Gene3D" id="1.25.40.20">
    <property type="entry name" value="Ankyrin repeat-containing domain"/>
    <property type="match status" value="3"/>
</dbReference>